<keyword evidence="5" id="KW-1185">Reference proteome</keyword>
<dbReference type="InterPro" id="IPR005123">
    <property type="entry name" value="Oxoglu/Fe-dep_dioxygenase_dom"/>
</dbReference>
<protein>
    <recommendedName>
        <fullName evidence="3">Fe2OG dioxygenase domain-containing protein</fullName>
    </recommendedName>
</protein>
<dbReference type="PANTHER" id="PTHR47991">
    <property type="entry name" value="OXOGLUTARATE/IRON-DEPENDENT DIOXYGENASE"/>
    <property type="match status" value="1"/>
</dbReference>
<keyword evidence="1" id="KW-0479">Metal-binding</keyword>
<evidence type="ECO:0000313" key="4">
    <source>
        <dbReference type="EnsemblPlants" id="AUR62004265-RA:cds"/>
    </source>
</evidence>
<dbReference type="Proteomes" id="UP000596660">
    <property type="component" value="Unplaced"/>
</dbReference>
<evidence type="ECO:0000313" key="5">
    <source>
        <dbReference type="Proteomes" id="UP000596660"/>
    </source>
</evidence>
<evidence type="ECO:0000259" key="3">
    <source>
        <dbReference type="PROSITE" id="PS51471"/>
    </source>
</evidence>
<dbReference type="InterPro" id="IPR044861">
    <property type="entry name" value="IPNS-like_FE2OG_OXY"/>
</dbReference>
<evidence type="ECO:0000256" key="2">
    <source>
        <dbReference type="ARBA" id="ARBA00023004"/>
    </source>
</evidence>
<dbReference type="Pfam" id="PF03171">
    <property type="entry name" value="2OG-FeII_Oxy"/>
    <property type="match status" value="1"/>
</dbReference>
<dbReference type="PROSITE" id="PS51471">
    <property type="entry name" value="FE2OG_OXY"/>
    <property type="match status" value="1"/>
</dbReference>
<proteinExistence type="predicted"/>
<organism evidence="4 5">
    <name type="scientific">Chenopodium quinoa</name>
    <name type="common">Quinoa</name>
    <dbReference type="NCBI Taxonomy" id="63459"/>
    <lineage>
        <taxon>Eukaryota</taxon>
        <taxon>Viridiplantae</taxon>
        <taxon>Streptophyta</taxon>
        <taxon>Embryophyta</taxon>
        <taxon>Tracheophyta</taxon>
        <taxon>Spermatophyta</taxon>
        <taxon>Magnoliopsida</taxon>
        <taxon>eudicotyledons</taxon>
        <taxon>Gunneridae</taxon>
        <taxon>Pentapetalae</taxon>
        <taxon>Caryophyllales</taxon>
        <taxon>Chenopodiaceae</taxon>
        <taxon>Chenopodioideae</taxon>
        <taxon>Atripliceae</taxon>
        <taxon>Chenopodium</taxon>
    </lineage>
</organism>
<sequence>MFVDGREEVIEWDKEVKQLAKRLMRLLSEGLGLSRNRLLQMSCIERRLMVGQYYPHCPEPNKTVGITAHTDLETLTILLQDQCGGLQVNCHGKWIDVKPVHGALVISIGDTLQMICNDEYKSGEHRVFANCLSEPRVSVAVFFDPGISGIEYGPLPELVSQEKPALYQQVKFSDVLNKGLDTGLEGEGKYTINYFRL</sequence>
<feature type="domain" description="Fe2OG dioxygenase" evidence="3">
    <location>
        <begin position="43"/>
        <end position="145"/>
    </location>
</feature>
<evidence type="ECO:0000256" key="1">
    <source>
        <dbReference type="ARBA" id="ARBA00022723"/>
    </source>
</evidence>
<dbReference type="InterPro" id="IPR050295">
    <property type="entry name" value="Plant_2OG-oxidoreductases"/>
</dbReference>
<dbReference type="SUPFAM" id="SSF51197">
    <property type="entry name" value="Clavaminate synthase-like"/>
    <property type="match status" value="1"/>
</dbReference>
<dbReference type="OMA" id="NTCKEAR"/>
<dbReference type="InterPro" id="IPR027443">
    <property type="entry name" value="IPNS-like_sf"/>
</dbReference>
<name>A0A803KZ06_CHEQI</name>
<reference evidence="4" key="1">
    <citation type="journal article" date="2017" name="Nature">
        <title>The genome of Chenopodium quinoa.</title>
        <authorList>
            <person name="Jarvis D.E."/>
            <person name="Ho Y.S."/>
            <person name="Lightfoot D.J."/>
            <person name="Schmoeckel S.M."/>
            <person name="Li B."/>
            <person name="Borm T.J.A."/>
            <person name="Ohyanagi H."/>
            <person name="Mineta K."/>
            <person name="Michell C.T."/>
            <person name="Saber N."/>
            <person name="Kharbatia N.M."/>
            <person name="Rupper R.R."/>
            <person name="Sharp A.R."/>
            <person name="Dally N."/>
            <person name="Boughton B.A."/>
            <person name="Woo Y.H."/>
            <person name="Gao G."/>
            <person name="Schijlen E.G.W.M."/>
            <person name="Guo X."/>
            <person name="Momin A.A."/>
            <person name="Negrao S."/>
            <person name="Al-Babili S."/>
            <person name="Gehring C."/>
            <person name="Roessner U."/>
            <person name="Jung C."/>
            <person name="Murphy K."/>
            <person name="Arold S.T."/>
            <person name="Gojobori T."/>
            <person name="van der Linden C.G."/>
            <person name="van Loo E.N."/>
            <person name="Jellen E.N."/>
            <person name="Maughan P.J."/>
            <person name="Tester M."/>
        </authorList>
    </citation>
    <scope>NUCLEOTIDE SEQUENCE [LARGE SCALE GENOMIC DNA]</scope>
    <source>
        <strain evidence="4">cv. PI 614886</strain>
    </source>
</reference>
<dbReference type="EnsemblPlants" id="AUR62004265-RA">
    <property type="protein sequence ID" value="AUR62004265-RA:cds"/>
    <property type="gene ID" value="AUR62004265"/>
</dbReference>
<dbReference type="Gene3D" id="2.60.120.330">
    <property type="entry name" value="B-lactam Antibiotic, Isopenicillin N Synthase, Chain"/>
    <property type="match status" value="1"/>
</dbReference>
<dbReference type="GO" id="GO:0046872">
    <property type="term" value="F:metal ion binding"/>
    <property type="evidence" value="ECO:0007669"/>
    <property type="project" value="UniProtKB-KW"/>
</dbReference>
<accession>A0A803KZ06</accession>
<dbReference type="Gramene" id="AUR62004265-RA">
    <property type="protein sequence ID" value="AUR62004265-RA:cds"/>
    <property type="gene ID" value="AUR62004265"/>
</dbReference>
<dbReference type="AlphaFoldDB" id="A0A803KZ06"/>
<keyword evidence="2" id="KW-0408">Iron</keyword>
<reference evidence="4" key="2">
    <citation type="submission" date="2021-03" db="UniProtKB">
        <authorList>
            <consortium name="EnsemblPlants"/>
        </authorList>
    </citation>
    <scope>IDENTIFICATION</scope>
</reference>